<dbReference type="InterPro" id="IPR045584">
    <property type="entry name" value="Pilin-like"/>
</dbReference>
<keyword evidence="3" id="KW-1133">Transmembrane helix</keyword>
<evidence type="ECO:0000313" key="4">
    <source>
        <dbReference type="EMBL" id="HHI97474.1"/>
    </source>
</evidence>
<keyword evidence="3" id="KW-0812">Transmembrane</keyword>
<dbReference type="Gene3D" id="3.30.700.10">
    <property type="entry name" value="Glycoprotein, Type 4 Pilin"/>
    <property type="match status" value="1"/>
</dbReference>
<dbReference type="PANTHER" id="PTHR30093">
    <property type="entry name" value="GENERAL SECRETION PATHWAY PROTEIN G"/>
    <property type="match status" value="1"/>
</dbReference>
<name>A0A7V5P0R6_9BACT</name>
<comment type="similarity">
    <text evidence="1">Belongs to the N-Me-Phe pilin family.</text>
</comment>
<dbReference type="InterPro" id="IPR012902">
    <property type="entry name" value="N_methyl_site"/>
</dbReference>
<dbReference type="PANTHER" id="PTHR30093:SF34">
    <property type="entry name" value="PREPILIN PEPTIDASE-DEPENDENT PROTEIN D"/>
    <property type="match status" value="1"/>
</dbReference>
<evidence type="ECO:0000256" key="1">
    <source>
        <dbReference type="ARBA" id="ARBA00005233"/>
    </source>
</evidence>
<protein>
    <submittedName>
        <fullName evidence="4">Prepilin-type N-terminal cleavage/methylation domain-containing protein</fullName>
    </submittedName>
</protein>
<organism evidence="4">
    <name type="scientific">Thermodesulfatator atlanticus</name>
    <dbReference type="NCBI Taxonomy" id="501497"/>
    <lineage>
        <taxon>Bacteria</taxon>
        <taxon>Pseudomonadati</taxon>
        <taxon>Thermodesulfobacteriota</taxon>
        <taxon>Thermodesulfobacteria</taxon>
        <taxon>Thermodesulfobacteriales</taxon>
        <taxon>Thermodesulfatatoraceae</taxon>
        <taxon>Thermodesulfatator</taxon>
    </lineage>
</organism>
<keyword evidence="2" id="KW-0488">Methylation</keyword>
<comment type="caution">
    <text evidence="4">The sequence shown here is derived from an EMBL/GenBank/DDBJ whole genome shotgun (WGS) entry which is preliminary data.</text>
</comment>
<gene>
    <name evidence="4" type="ORF">ENJ96_06445</name>
</gene>
<keyword evidence="3" id="KW-0472">Membrane</keyword>
<feature type="transmembrane region" description="Helical" evidence="3">
    <location>
        <begin position="21"/>
        <end position="42"/>
    </location>
</feature>
<dbReference type="AlphaFoldDB" id="A0A7V5P0R6"/>
<proteinExistence type="inferred from homology"/>
<dbReference type="Proteomes" id="UP000886101">
    <property type="component" value="Unassembled WGS sequence"/>
</dbReference>
<dbReference type="SUPFAM" id="SSF54523">
    <property type="entry name" value="Pili subunits"/>
    <property type="match status" value="1"/>
</dbReference>
<dbReference type="Pfam" id="PF07963">
    <property type="entry name" value="N_methyl"/>
    <property type="match status" value="1"/>
</dbReference>
<sequence>MLAQRIEEKRKELRKKNRRKGFTLVELLIVVAIIGILAAVAIPQYAQYKKKSAAAAAEGAISSCMSELVAAYADNGTTTWTCNVGDQSCNLTLDDSNGSVSGCSSITVKGISVSCTITNNVVDCNPA</sequence>
<reference evidence="4" key="1">
    <citation type="journal article" date="2020" name="mSystems">
        <title>Genome- and Community-Level Interaction Insights into Carbon Utilization and Element Cycling Functions of Hydrothermarchaeota in Hydrothermal Sediment.</title>
        <authorList>
            <person name="Zhou Z."/>
            <person name="Liu Y."/>
            <person name="Xu W."/>
            <person name="Pan J."/>
            <person name="Luo Z.H."/>
            <person name="Li M."/>
        </authorList>
    </citation>
    <scope>NUCLEOTIDE SEQUENCE [LARGE SCALE GENOMIC DNA]</scope>
    <source>
        <strain evidence="4">HyVt-533</strain>
    </source>
</reference>
<accession>A0A7V5P0R6</accession>
<dbReference type="EMBL" id="DROK01000185">
    <property type="protein sequence ID" value="HHI97474.1"/>
    <property type="molecule type" value="Genomic_DNA"/>
</dbReference>
<evidence type="ECO:0000256" key="3">
    <source>
        <dbReference type="SAM" id="Phobius"/>
    </source>
</evidence>
<evidence type="ECO:0000256" key="2">
    <source>
        <dbReference type="ARBA" id="ARBA00022481"/>
    </source>
</evidence>
<dbReference type="NCBIfam" id="TIGR02532">
    <property type="entry name" value="IV_pilin_GFxxxE"/>
    <property type="match status" value="1"/>
</dbReference>
<dbReference type="PROSITE" id="PS00409">
    <property type="entry name" value="PROKAR_NTER_METHYL"/>
    <property type="match status" value="1"/>
</dbReference>